<protein>
    <submittedName>
        <fullName evidence="1">Uncharacterized protein</fullName>
    </submittedName>
</protein>
<dbReference type="EMBL" id="CP047616">
    <property type="protein sequence ID" value="QIW54780.1"/>
    <property type="molecule type" value="Genomic_DNA"/>
</dbReference>
<evidence type="ECO:0000313" key="1">
    <source>
        <dbReference type="EMBL" id="QIW54780.1"/>
    </source>
</evidence>
<organism evidence="1 2">
    <name type="scientific">Pseudolactococcus raffinolactis</name>
    <dbReference type="NCBI Taxonomy" id="1366"/>
    <lineage>
        <taxon>Bacteria</taxon>
        <taxon>Bacillati</taxon>
        <taxon>Bacillota</taxon>
        <taxon>Bacilli</taxon>
        <taxon>Lactobacillales</taxon>
        <taxon>Streptococcaceae</taxon>
        <taxon>Pseudolactococcus</taxon>
    </lineage>
</organism>
<dbReference type="RefSeq" id="WP_167839135.1">
    <property type="nucleotide sequence ID" value="NZ_CP047616.1"/>
</dbReference>
<sequence>MNQYATVDQQLMGISRVLQRFAASFPTTGTGGSGRNLITDVNIKLVADTDGYVPDATRGGFTKVPAFSVTSSAPNIHIRAVKSAETLFYNTTNDGTGLALSGVKTDGMLTSDDQYVPVRSAFTLTLDPSIAPNVRLYAFNFHEGTYNNGAADIAEGAHYTLHEAVSGISTPFTTTATDDVATTHLNEAVSKLNRDTESDGTTEKVPRTTEAIVNATKETFAQSRFTALVKDLKLTLPTEIKTASASLIMAAALNDDNADVNNNGILDSSEAKITLLDTQAPFTPTVFTTTAYTHEDVTLRDENGPSEAADDIQATTLSGGELIWQSNCSCSLYF</sequence>
<evidence type="ECO:0000313" key="2">
    <source>
        <dbReference type="Proteomes" id="UP000501945"/>
    </source>
</evidence>
<dbReference type="Proteomes" id="UP000501945">
    <property type="component" value="Chromosome"/>
</dbReference>
<reference evidence="1 2" key="1">
    <citation type="submission" date="2019-12" db="EMBL/GenBank/DDBJ databases">
        <title>Whole genome sequences of Lactococcus raffinolactis strains isolated from sewage.</title>
        <authorList>
            <person name="Ybazeta G."/>
            <person name="Ross M."/>
            <person name="Brabant-Kirwan D."/>
            <person name="Saleh M."/>
            <person name="Dillon J.A."/>
            <person name="Splinter K."/>
            <person name="Nokhbeh R."/>
        </authorList>
    </citation>
    <scope>NUCLEOTIDE SEQUENCE [LARGE SCALE GENOMIC DNA]</scope>
    <source>
        <strain evidence="1 2">Lr_19_5</strain>
    </source>
</reference>
<accession>A0A6H0UF14</accession>
<name>A0A6H0UF14_9LACT</name>
<proteinExistence type="predicted"/>
<dbReference type="AlphaFoldDB" id="A0A6H0UF14"/>
<gene>
    <name evidence="1" type="ORF">GU336_11900</name>
</gene>